<dbReference type="OrthoDB" id="5945655at2759"/>
<keyword evidence="3 8" id="KW-0217">Developmental protein</keyword>
<dbReference type="PRINTS" id="PR01349">
    <property type="entry name" value="WNTPROTEIN"/>
</dbReference>
<dbReference type="Pfam" id="PF00110">
    <property type="entry name" value="wnt"/>
    <property type="match status" value="1"/>
</dbReference>
<evidence type="ECO:0000256" key="4">
    <source>
        <dbReference type="ARBA" id="ARBA00022525"/>
    </source>
</evidence>
<evidence type="ECO:0000256" key="2">
    <source>
        <dbReference type="ARBA" id="ARBA00005683"/>
    </source>
</evidence>
<gene>
    <name evidence="10" type="primary">wnt8b</name>
    <name evidence="10" type="ORF">AWC38_SpisGene18607</name>
</gene>
<evidence type="ECO:0000313" key="10">
    <source>
        <dbReference type="EMBL" id="PFX17081.1"/>
    </source>
</evidence>
<feature type="signal peptide" evidence="9">
    <location>
        <begin position="1"/>
        <end position="24"/>
    </location>
</feature>
<protein>
    <recommendedName>
        <fullName evidence="8">Protein Wnt</fullName>
    </recommendedName>
</protein>
<evidence type="ECO:0000313" key="11">
    <source>
        <dbReference type="Proteomes" id="UP000225706"/>
    </source>
</evidence>
<keyword evidence="6 8" id="KW-0879">Wnt signaling pathway</keyword>
<dbReference type="Gene3D" id="3.30.2460.20">
    <property type="match status" value="1"/>
</dbReference>
<keyword evidence="11" id="KW-1185">Reference proteome</keyword>
<evidence type="ECO:0000256" key="8">
    <source>
        <dbReference type="RuleBase" id="RU003500"/>
    </source>
</evidence>
<dbReference type="InterPro" id="IPR043158">
    <property type="entry name" value="Wnt_C"/>
</dbReference>
<evidence type="ECO:0000256" key="3">
    <source>
        <dbReference type="ARBA" id="ARBA00022473"/>
    </source>
</evidence>
<dbReference type="EMBL" id="LSMT01000498">
    <property type="protein sequence ID" value="PFX17081.1"/>
    <property type="molecule type" value="Genomic_DNA"/>
</dbReference>
<evidence type="ECO:0000256" key="1">
    <source>
        <dbReference type="ARBA" id="ARBA00004498"/>
    </source>
</evidence>
<dbReference type="InterPro" id="IPR005817">
    <property type="entry name" value="Wnt"/>
</dbReference>
<feature type="chain" id="PRO_5013219501" description="Protein Wnt" evidence="9">
    <location>
        <begin position="25"/>
        <end position="336"/>
    </location>
</feature>
<dbReference type="STRING" id="50429.A0A2B4RHJ2"/>
<keyword evidence="9" id="KW-0732">Signal</keyword>
<comment type="subcellular location">
    <subcellularLocation>
        <location evidence="1 8">Secreted</location>
        <location evidence="1 8">Extracellular space</location>
        <location evidence="1 8">Extracellular matrix</location>
    </subcellularLocation>
</comment>
<dbReference type="PANTHER" id="PTHR12027">
    <property type="entry name" value="WNT RELATED"/>
    <property type="match status" value="1"/>
</dbReference>
<accession>A0A2B4RHJ2</accession>
<evidence type="ECO:0000256" key="6">
    <source>
        <dbReference type="ARBA" id="ARBA00022687"/>
    </source>
</evidence>
<dbReference type="CDD" id="cd13113">
    <property type="entry name" value="Wnt"/>
    <property type="match status" value="1"/>
</dbReference>
<comment type="similarity">
    <text evidence="2 8">Belongs to the Wnt family.</text>
</comment>
<organism evidence="10 11">
    <name type="scientific">Stylophora pistillata</name>
    <name type="common">Smooth cauliflower coral</name>
    <dbReference type="NCBI Taxonomy" id="50429"/>
    <lineage>
        <taxon>Eukaryota</taxon>
        <taxon>Metazoa</taxon>
        <taxon>Cnidaria</taxon>
        <taxon>Anthozoa</taxon>
        <taxon>Hexacorallia</taxon>
        <taxon>Scleractinia</taxon>
        <taxon>Astrocoeniina</taxon>
        <taxon>Pocilloporidae</taxon>
        <taxon>Stylophora</taxon>
    </lineage>
</organism>
<name>A0A2B4RHJ2_STYPI</name>
<reference evidence="11" key="1">
    <citation type="journal article" date="2017" name="bioRxiv">
        <title>Comparative analysis of the genomes of Stylophora pistillata and Acropora digitifera provides evidence for extensive differences between species of corals.</title>
        <authorList>
            <person name="Voolstra C.R."/>
            <person name="Li Y."/>
            <person name="Liew Y.J."/>
            <person name="Baumgarten S."/>
            <person name="Zoccola D."/>
            <person name="Flot J.-F."/>
            <person name="Tambutte S."/>
            <person name="Allemand D."/>
            <person name="Aranda M."/>
        </authorList>
    </citation>
    <scope>NUCLEOTIDE SEQUENCE [LARGE SCALE GENOMIC DNA]</scope>
</reference>
<dbReference type="AlphaFoldDB" id="A0A2B4RHJ2"/>
<dbReference type="PANTHER" id="PTHR12027:SF81">
    <property type="entry name" value="WNT INHIBITOR OF DORSAL PROTEIN"/>
    <property type="match status" value="1"/>
</dbReference>
<comment type="caution">
    <text evidence="10">The sequence shown here is derived from an EMBL/GenBank/DDBJ whole genome shotgun (WGS) entry which is preliminary data.</text>
</comment>
<dbReference type="GO" id="GO:0045165">
    <property type="term" value="P:cell fate commitment"/>
    <property type="evidence" value="ECO:0007669"/>
    <property type="project" value="TreeGrafter"/>
</dbReference>
<dbReference type="GO" id="GO:0060070">
    <property type="term" value="P:canonical Wnt signaling pathway"/>
    <property type="evidence" value="ECO:0007669"/>
    <property type="project" value="TreeGrafter"/>
</dbReference>
<evidence type="ECO:0000256" key="9">
    <source>
        <dbReference type="SAM" id="SignalP"/>
    </source>
</evidence>
<sequence length="336" mass="38491">MKLSTAIWLVLFLCVSERLCIVRSERSSRSIKGEESFKLLSSIVKEGGQRGLQECENQFKNEIWNCTVNNKAIFRELPIFVKTTLPYATRETAFIHAISSAAITHEITFQCRQGKIPGCTCAIVKKQRRVTTDDWQWGGCSDDVRFGERETRRFIDRLENGNDARTAFNLHNNEVGRKIVRSSLKKECKCHGVTGSCSMKTCWRRLANFNDVGSKLKEIYFTATQVSFKNNKLQERINKKTRAGPKRERKLVYLDSSPDYCVRNDSVGAPGMLGRTCRSDEVSTTKCKSLCNSCKMWHQTQEYYKIVKCKCEFVWCCNVKCQMCPERYSVTTCSSG</sequence>
<comment type="function">
    <text evidence="8">Ligand for members of the frizzled family of seven transmembrane receptors.</text>
</comment>
<dbReference type="GO" id="GO:0005109">
    <property type="term" value="F:frizzled binding"/>
    <property type="evidence" value="ECO:0007669"/>
    <property type="project" value="TreeGrafter"/>
</dbReference>
<evidence type="ECO:0000256" key="5">
    <source>
        <dbReference type="ARBA" id="ARBA00022530"/>
    </source>
</evidence>
<keyword evidence="4" id="KW-0964">Secreted</keyword>
<proteinExistence type="inferred from homology"/>
<keyword evidence="5" id="KW-0272">Extracellular matrix</keyword>
<dbReference type="SMART" id="SM00097">
    <property type="entry name" value="WNT1"/>
    <property type="match status" value="1"/>
</dbReference>
<dbReference type="Proteomes" id="UP000225706">
    <property type="component" value="Unassembled WGS sequence"/>
</dbReference>
<dbReference type="GO" id="GO:0005615">
    <property type="term" value="C:extracellular space"/>
    <property type="evidence" value="ECO:0007669"/>
    <property type="project" value="TreeGrafter"/>
</dbReference>
<keyword evidence="7" id="KW-1015">Disulfide bond</keyword>
<dbReference type="GO" id="GO:0030182">
    <property type="term" value="P:neuron differentiation"/>
    <property type="evidence" value="ECO:0007669"/>
    <property type="project" value="TreeGrafter"/>
</dbReference>
<dbReference type="GO" id="GO:0005125">
    <property type="term" value="F:cytokine activity"/>
    <property type="evidence" value="ECO:0007669"/>
    <property type="project" value="TreeGrafter"/>
</dbReference>
<evidence type="ECO:0000256" key="7">
    <source>
        <dbReference type="ARBA" id="ARBA00023157"/>
    </source>
</evidence>